<dbReference type="GO" id="GO:0000287">
    <property type="term" value="F:magnesium ion binding"/>
    <property type="evidence" value="ECO:0007669"/>
    <property type="project" value="UniProtKB-UniRule"/>
</dbReference>
<evidence type="ECO:0000313" key="23">
    <source>
        <dbReference type="Proteomes" id="UP000269542"/>
    </source>
</evidence>
<dbReference type="EMBL" id="LR134476">
    <property type="protein sequence ID" value="VEI13979.1"/>
    <property type="molecule type" value="Genomic_DNA"/>
</dbReference>
<evidence type="ECO:0000256" key="7">
    <source>
        <dbReference type="ARBA" id="ARBA00022692"/>
    </source>
</evidence>
<dbReference type="EC" id="6.1.1.6" evidence="19"/>
<comment type="similarity">
    <text evidence="3">In the C-terminal section; belongs to the class-II aminoacyl-tRNA synthetase family.</text>
</comment>
<dbReference type="CDD" id="cd04322">
    <property type="entry name" value="LysRS_N"/>
    <property type="match status" value="1"/>
</dbReference>
<dbReference type="InterPro" id="IPR031553">
    <property type="entry name" value="tRNA-synt_2_TM"/>
</dbReference>
<dbReference type="InterPro" id="IPR044136">
    <property type="entry name" value="Lys-tRNA-ligase_II_N"/>
</dbReference>
<keyword evidence="23" id="KW-1185">Reference proteome</keyword>
<dbReference type="Pfam" id="PF09924">
    <property type="entry name" value="LPG_synthase_C"/>
    <property type="match status" value="1"/>
</dbReference>
<dbReference type="Proteomes" id="UP000269542">
    <property type="component" value="Chromosome"/>
</dbReference>
<keyword evidence="20" id="KW-0472">Membrane</keyword>
<evidence type="ECO:0000256" key="16">
    <source>
        <dbReference type="ARBA" id="ARBA00024681"/>
    </source>
</evidence>
<dbReference type="GO" id="GO:0000049">
    <property type="term" value="F:tRNA binding"/>
    <property type="evidence" value="ECO:0007669"/>
    <property type="project" value="TreeGrafter"/>
</dbReference>
<feature type="binding site" evidence="19">
    <location>
        <position position="966"/>
    </location>
    <ligand>
        <name>Mg(2+)</name>
        <dbReference type="ChEBI" id="CHEBI:18420"/>
        <label>2</label>
    </ligand>
</feature>
<dbReference type="GO" id="GO:0050071">
    <property type="term" value="F:phosphatidylglycerol lysyltransferase activity"/>
    <property type="evidence" value="ECO:0007669"/>
    <property type="project" value="UniProtKB-EC"/>
</dbReference>
<dbReference type="Pfam" id="PF00152">
    <property type="entry name" value="tRNA-synt_2"/>
    <property type="match status" value="1"/>
</dbReference>
<feature type="binding site" evidence="19">
    <location>
        <position position="959"/>
    </location>
    <ligand>
        <name>Mg(2+)</name>
        <dbReference type="ChEBI" id="CHEBI:18420"/>
        <label>1</label>
    </ligand>
</feature>
<name>A0A448PG99_9ACTO</name>
<keyword evidence="19" id="KW-0460">Magnesium</keyword>
<proteinExistence type="inferred from homology"/>
<dbReference type="PRINTS" id="PR00982">
    <property type="entry name" value="TRNASYNTHLYS"/>
</dbReference>
<evidence type="ECO:0000256" key="19">
    <source>
        <dbReference type="HAMAP-Rule" id="MF_00252"/>
    </source>
</evidence>
<evidence type="ECO:0000256" key="14">
    <source>
        <dbReference type="ARBA" id="ARBA00023251"/>
    </source>
</evidence>
<dbReference type="KEGG" id="tbw:NCTC13354_01706"/>
<dbReference type="InterPro" id="IPR004364">
    <property type="entry name" value="Aa-tRNA-synt_II"/>
</dbReference>
<evidence type="ECO:0000256" key="11">
    <source>
        <dbReference type="ARBA" id="ARBA00022989"/>
    </source>
</evidence>
<dbReference type="InterPro" id="IPR002313">
    <property type="entry name" value="Lys-tRNA-ligase_II"/>
</dbReference>
<evidence type="ECO:0000256" key="3">
    <source>
        <dbReference type="ARBA" id="ARBA00009968"/>
    </source>
</evidence>
<dbReference type="GO" id="GO:0006430">
    <property type="term" value="P:lysyl-tRNA aminoacylation"/>
    <property type="evidence" value="ECO:0007669"/>
    <property type="project" value="UniProtKB-UniRule"/>
</dbReference>
<evidence type="ECO:0000256" key="1">
    <source>
        <dbReference type="ARBA" id="ARBA00004651"/>
    </source>
</evidence>
<evidence type="ECO:0000256" key="10">
    <source>
        <dbReference type="ARBA" id="ARBA00022840"/>
    </source>
</evidence>
<dbReference type="HAMAP" id="MF_00252">
    <property type="entry name" value="Lys_tRNA_synth_class2"/>
    <property type="match status" value="1"/>
</dbReference>
<keyword evidence="19" id="KW-0963">Cytoplasm</keyword>
<reference evidence="22 23" key="1">
    <citation type="submission" date="2018-12" db="EMBL/GenBank/DDBJ databases">
        <authorList>
            <consortium name="Pathogen Informatics"/>
        </authorList>
    </citation>
    <scope>NUCLEOTIDE SEQUENCE [LARGE SCALE GENOMIC DNA]</scope>
    <source>
        <strain evidence="22 23">NCTC13354</strain>
    </source>
</reference>
<feature type="domain" description="Aminoacyl-transfer RNA synthetases class-II family profile" evidence="21">
    <location>
        <begin position="725"/>
        <end position="1046"/>
    </location>
</feature>
<feature type="transmembrane region" description="Helical" evidence="20">
    <location>
        <begin position="26"/>
        <end position="46"/>
    </location>
</feature>
<comment type="subunit">
    <text evidence="19">Homodimer.</text>
</comment>
<organism evidence="22 23">
    <name type="scientific">Trueperella bialowiezensis</name>
    <dbReference type="NCBI Taxonomy" id="312285"/>
    <lineage>
        <taxon>Bacteria</taxon>
        <taxon>Bacillati</taxon>
        <taxon>Actinomycetota</taxon>
        <taxon>Actinomycetes</taxon>
        <taxon>Actinomycetales</taxon>
        <taxon>Actinomycetaceae</taxon>
        <taxon>Trueperella</taxon>
    </lineage>
</organism>
<comment type="function">
    <text evidence="16">Catalyzes the production of L-lysyl-tRNA(Lys)transfer and the transfer of a lysyl group from L-lysyl-tRNA(Lys) to membrane-bound phosphatidylglycerol (PG), which produces lysylphosphatidylglycerol (LPG), one of the components of the bacterial membrane with a positive net charge. LPG synthesis contributes to the resistance to cationic antimicrobial peptides (CAMPs) and likely protects M.tuberculosis against the CAMPs produced by competiting microorganisms (bacteriocins). In fact, the modification of anionic phosphatidylglycerol with positively charged L-lysine results in repulsion of the peptides.</text>
</comment>
<dbReference type="GO" id="GO:0005886">
    <property type="term" value="C:plasma membrane"/>
    <property type="evidence" value="ECO:0007669"/>
    <property type="project" value="UniProtKB-SubCell"/>
</dbReference>
<evidence type="ECO:0000256" key="8">
    <source>
        <dbReference type="ARBA" id="ARBA00022723"/>
    </source>
</evidence>
<dbReference type="GO" id="GO:0005524">
    <property type="term" value="F:ATP binding"/>
    <property type="evidence" value="ECO:0007669"/>
    <property type="project" value="UniProtKB-UniRule"/>
</dbReference>
<protein>
    <recommendedName>
        <fullName evidence="19">Lysine--tRNA ligase</fullName>
        <ecNumber evidence="19">6.1.1.6</ecNumber>
    </recommendedName>
    <alternativeName>
        <fullName evidence="19">Lysyl-tRNA synthetase</fullName>
        <shortName evidence="19">LysRS</shortName>
    </alternativeName>
</protein>
<feature type="binding site" evidence="19">
    <location>
        <position position="966"/>
    </location>
    <ligand>
        <name>Mg(2+)</name>
        <dbReference type="ChEBI" id="CHEBI:18420"/>
        <label>1</label>
    </ligand>
</feature>
<keyword evidence="7 20" id="KW-0812">Transmembrane</keyword>
<dbReference type="InterPro" id="IPR006195">
    <property type="entry name" value="aa-tRNA-synth_II"/>
</dbReference>
<dbReference type="InterPro" id="IPR004365">
    <property type="entry name" value="NA-bd_OB_tRNA"/>
</dbReference>
<evidence type="ECO:0000256" key="2">
    <source>
        <dbReference type="ARBA" id="ARBA00005270"/>
    </source>
</evidence>
<dbReference type="InterPro" id="IPR018149">
    <property type="entry name" value="Lys-tRNA-synth_II_C"/>
</dbReference>
<keyword evidence="6" id="KW-0808">Transferase</keyword>
<dbReference type="AlphaFoldDB" id="A0A448PG99"/>
<keyword evidence="9 19" id="KW-0547">Nucleotide-binding</keyword>
<dbReference type="GO" id="GO:0046677">
    <property type="term" value="P:response to antibiotic"/>
    <property type="evidence" value="ECO:0007669"/>
    <property type="project" value="UniProtKB-KW"/>
</dbReference>
<keyword evidence="8 19" id="KW-0479">Metal-binding</keyword>
<keyword evidence="15" id="KW-0511">Multifunctional enzyme</keyword>
<sequence>MLAAISFLLGFINTDSLIGNIALTIYVWLLPLPFVGYVSASIYLILGWALARRKRAAWLFLVITGVLMEIIVALALVGTLAEPTVNGTVLASLVSNMVVVGALLVALVVYRAEYQVKVRPGNFVRALLVLAGGFAVSLALGGILHRLVFHTPERYGNVIREFIVSGRPLLGNHWLWSVISFMLALSVIGAVATLMMSQRKQALMTLDEEREVRRLLACCSTDSLAYFSTRRDKSVFFSDDCAITYRVVAGVCLASGDPIGHEKHWPKAISEFIEMAHSYGWSPAVISASKAAASAYQAAGLKVLTLGDEAVLHSQTFRRNEHHDVERAVRRLERLGYTLHIRRHGSIPQAELDRLSELADEWLHDADERGFSMALGRLGDPADTECIMVEARFPDDHELAGRTAGLLSFVPWGATGASLDVMRRHPDAAPGVTEFMVVGLLEKGSDVGVSSLSLNFAVLREAFAKGAEIGAGPLKRAYRKILLFLSRWWQLESLYQSNDKYGPDWVPRYVCFESARTFAPTMFAMGAAEGFVNAPFGLFDVHQASLTDDEAAYVLEEATVKPAEADPVARPEMVEQRLAKRLRLLETGIEPYPVGEPVTDTCADTDGAATIAGRVMRLRDHGGVVFADIRDHSGDLQVIFERGDAGAAVLDSFAATVSIGDMVKVSGQIGASRNGTRSLLASRWQLVAASLHPLPNKIGGLKDPETRVRQRYLDLIVNPGQRDQLRARSNAIQAVRETLLGRNYLEVETPILQPVHGGANARPFTTFINAYQMNLYLRIAPELYLKRLMVGGMDRVFEIGRNFRNEGADATHNPEFTMLEAYQAHADYNVMREVAQSLVREAALAANGTSVVRGTVDGVVHEVDLASEWEVISVTDAISRATGEHIDADTPLAALHALADQLKIAYDPRWNWGTLVTELYEHLVEGTTVAPTFYTDFPADTSPLTRPHRTEPRFAERWDLVGFGMELGTAYSELTDPVIQRERLTAQSLAAAGGDPEAMELDEAFLLALEHGMPPAGGLGMGLDRLVMWLTDTSIRETLAFPLVRPR</sequence>
<dbReference type="PROSITE" id="PS50862">
    <property type="entry name" value="AA_TRNA_LIGASE_II"/>
    <property type="match status" value="1"/>
</dbReference>
<dbReference type="Gene3D" id="3.30.930.10">
    <property type="entry name" value="Bira Bifunctional Protein, Domain 2"/>
    <property type="match status" value="1"/>
</dbReference>
<evidence type="ECO:0000313" key="22">
    <source>
        <dbReference type="EMBL" id="VEI13979.1"/>
    </source>
</evidence>
<gene>
    <name evidence="22" type="primary">lysX_2</name>
    <name evidence="19" type="synonym">lysS</name>
    <name evidence="22" type="ORF">NCTC13354_01706</name>
</gene>
<evidence type="ECO:0000256" key="20">
    <source>
        <dbReference type="SAM" id="Phobius"/>
    </source>
</evidence>
<dbReference type="GO" id="GO:0006629">
    <property type="term" value="P:lipid metabolic process"/>
    <property type="evidence" value="ECO:0007669"/>
    <property type="project" value="UniProtKB-KW"/>
</dbReference>
<dbReference type="NCBIfam" id="NF002821">
    <property type="entry name" value="PRK02983.1"/>
    <property type="match status" value="1"/>
</dbReference>
<evidence type="ECO:0000256" key="6">
    <source>
        <dbReference type="ARBA" id="ARBA00022679"/>
    </source>
</evidence>
<dbReference type="NCBIfam" id="NF001756">
    <property type="entry name" value="PRK00484.1"/>
    <property type="match status" value="1"/>
</dbReference>
<keyword evidence="12" id="KW-0443">Lipid metabolism</keyword>
<comment type="catalytic activity">
    <reaction evidence="17">
        <text>L-lysyl-tRNA(Lys) + a 1,2-diacyl-sn-glycero-3-phospho-(1'-sn-glycerol) = a 1,2-diacyl-sn-glycero-3-phospho-1'-(3'-O-L-lysyl)-sn-glycerol + tRNA(Lys)</text>
        <dbReference type="Rhea" id="RHEA:10668"/>
        <dbReference type="Rhea" id="RHEA-COMP:9696"/>
        <dbReference type="Rhea" id="RHEA-COMP:9697"/>
        <dbReference type="ChEBI" id="CHEBI:64716"/>
        <dbReference type="ChEBI" id="CHEBI:75792"/>
        <dbReference type="ChEBI" id="CHEBI:78442"/>
        <dbReference type="ChEBI" id="CHEBI:78529"/>
        <dbReference type="EC" id="2.3.2.3"/>
    </reaction>
</comment>
<dbReference type="InterPro" id="IPR024320">
    <property type="entry name" value="LPG_synthase_C"/>
</dbReference>
<keyword evidence="13 19" id="KW-0030">Aminoacyl-tRNA synthetase</keyword>
<dbReference type="NCBIfam" id="TIGR00499">
    <property type="entry name" value="lysS_bact"/>
    <property type="match status" value="1"/>
</dbReference>
<comment type="similarity">
    <text evidence="2">In the N-terminal section; belongs to the LPG synthetase family.</text>
</comment>
<keyword evidence="19" id="KW-0648">Protein biosynthesis</keyword>
<accession>A0A448PG99</accession>
<evidence type="ECO:0000256" key="9">
    <source>
        <dbReference type="ARBA" id="ARBA00022741"/>
    </source>
</evidence>
<feature type="transmembrane region" description="Helical" evidence="20">
    <location>
        <begin position="89"/>
        <end position="110"/>
    </location>
</feature>
<evidence type="ECO:0000256" key="5">
    <source>
        <dbReference type="ARBA" id="ARBA00022598"/>
    </source>
</evidence>
<evidence type="ECO:0000256" key="12">
    <source>
        <dbReference type="ARBA" id="ARBA00023098"/>
    </source>
</evidence>
<dbReference type="PANTHER" id="PTHR42918">
    <property type="entry name" value="LYSYL-TRNA SYNTHETASE"/>
    <property type="match status" value="1"/>
</dbReference>
<dbReference type="GO" id="GO:0005829">
    <property type="term" value="C:cytosol"/>
    <property type="evidence" value="ECO:0007669"/>
    <property type="project" value="TreeGrafter"/>
</dbReference>
<keyword evidence="5 19" id="KW-0436">Ligase</keyword>
<dbReference type="InterPro" id="IPR045864">
    <property type="entry name" value="aa-tRNA-synth_II/BPL/LPL"/>
</dbReference>
<dbReference type="Pfam" id="PF01336">
    <property type="entry name" value="tRNA_anti-codon"/>
    <property type="match status" value="1"/>
</dbReference>
<dbReference type="SUPFAM" id="SSF55681">
    <property type="entry name" value="Class II aaRS and biotin synthetases"/>
    <property type="match status" value="1"/>
</dbReference>
<evidence type="ECO:0000256" key="15">
    <source>
        <dbReference type="ARBA" id="ARBA00023268"/>
    </source>
</evidence>
<keyword evidence="4" id="KW-1003">Cell membrane</keyword>
<keyword evidence="14" id="KW-0046">Antibiotic resistance</keyword>
<keyword evidence="11 20" id="KW-1133">Transmembrane helix</keyword>
<feature type="transmembrane region" description="Helical" evidence="20">
    <location>
        <begin position="58"/>
        <end position="77"/>
    </location>
</feature>
<comment type="similarity">
    <text evidence="19">Belongs to the class-II aminoacyl-tRNA synthetase family.</text>
</comment>
<comment type="subcellular location">
    <subcellularLocation>
        <location evidence="1">Cell membrane</location>
        <topology evidence="1">Multi-pass membrane protein</topology>
    </subcellularLocation>
    <subcellularLocation>
        <location evidence="19">Cytoplasm</location>
    </subcellularLocation>
</comment>
<dbReference type="Gene3D" id="2.40.50.140">
    <property type="entry name" value="Nucleic acid-binding proteins"/>
    <property type="match status" value="1"/>
</dbReference>
<evidence type="ECO:0000256" key="17">
    <source>
        <dbReference type="ARBA" id="ARBA00047540"/>
    </source>
</evidence>
<dbReference type="PANTHER" id="PTHR42918:SF15">
    <property type="entry name" value="LYSINE--TRNA LIGASE, CHLOROPLASTIC_MITOCHONDRIAL"/>
    <property type="match status" value="1"/>
</dbReference>
<feature type="transmembrane region" description="Helical" evidence="20">
    <location>
        <begin position="122"/>
        <end position="144"/>
    </location>
</feature>
<evidence type="ECO:0000256" key="18">
    <source>
        <dbReference type="ARBA" id="ARBA00048573"/>
    </source>
</evidence>
<keyword evidence="10 19" id="KW-0067">ATP-binding</keyword>
<dbReference type="GO" id="GO:0004824">
    <property type="term" value="F:lysine-tRNA ligase activity"/>
    <property type="evidence" value="ECO:0007669"/>
    <property type="project" value="UniProtKB-UniRule"/>
</dbReference>
<evidence type="ECO:0000256" key="13">
    <source>
        <dbReference type="ARBA" id="ARBA00023146"/>
    </source>
</evidence>
<dbReference type="SUPFAM" id="SSF50249">
    <property type="entry name" value="Nucleic acid-binding proteins"/>
    <property type="match status" value="1"/>
</dbReference>
<dbReference type="Pfam" id="PF16995">
    <property type="entry name" value="tRNA-synt_2_TM"/>
    <property type="match status" value="1"/>
</dbReference>
<evidence type="ECO:0000256" key="4">
    <source>
        <dbReference type="ARBA" id="ARBA00022475"/>
    </source>
</evidence>
<evidence type="ECO:0000259" key="21">
    <source>
        <dbReference type="PROSITE" id="PS50862"/>
    </source>
</evidence>
<dbReference type="InterPro" id="IPR012340">
    <property type="entry name" value="NA-bd_OB-fold"/>
</dbReference>
<comment type="catalytic activity">
    <reaction evidence="18 19">
        <text>tRNA(Lys) + L-lysine + ATP = L-lysyl-tRNA(Lys) + AMP + diphosphate</text>
        <dbReference type="Rhea" id="RHEA:20792"/>
        <dbReference type="Rhea" id="RHEA-COMP:9696"/>
        <dbReference type="Rhea" id="RHEA-COMP:9697"/>
        <dbReference type="ChEBI" id="CHEBI:30616"/>
        <dbReference type="ChEBI" id="CHEBI:32551"/>
        <dbReference type="ChEBI" id="CHEBI:33019"/>
        <dbReference type="ChEBI" id="CHEBI:78442"/>
        <dbReference type="ChEBI" id="CHEBI:78529"/>
        <dbReference type="ChEBI" id="CHEBI:456215"/>
        <dbReference type="EC" id="6.1.1.6"/>
    </reaction>
</comment>
<comment type="cofactor">
    <cofactor evidence="19">
        <name>Mg(2+)</name>
        <dbReference type="ChEBI" id="CHEBI:18420"/>
    </cofactor>
    <text evidence="19">Binds 3 Mg(2+) ions per subunit.</text>
</comment>